<dbReference type="SMART" id="SM00176">
    <property type="entry name" value="RAN"/>
    <property type="match status" value="1"/>
</dbReference>
<dbReference type="PROSITE" id="PS51420">
    <property type="entry name" value="RHO"/>
    <property type="match status" value="1"/>
</dbReference>
<evidence type="ECO:0000256" key="2">
    <source>
        <dbReference type="SAM" id="MobiDB-lite"/>
    </source>
</evidence>
<dbReference type="eggNOG" id="KOG0084">
    <property type="taxonomic scope" value="Eukaryota"/>
</dbReference>
<dbReference type="Proteomes" id="UP000063063">
    <property type="component" value="Chromosome 10"/>
</dbReference>
<protein>
    <submittedName>
        <fullName evidence="3">Rab1 small GTP-binding protein, putative</fullName>
    </submittedName>
</protein>
<dbReference type="FunFam" id="3.40.50.300:FF:001483">
    <property type="entry name" value="Small GTP-binding protein Rab1"/>
    <property type="match status" value="1"/>
</dbReference>
<comment type="similarity">
    <text evidence="1">Belongs to the small GTPase superfamily. Rab family.</text>
</comment>
<dbReference type="OrthoDB" id="9989112at2759"/>
<dbReference type="KEGG" id="lpan:LPMP_101070"/>
<dbReference type="VEuPathDB" id="TriTrypDB:LPMP_101070"/>
<dbReference type="NCBIfam" id="TIGR00231">
    <property type="entry name" value="small_GTP"/>
    <property type="match status" value="1"/>
</dbReference>
<dbReference type="EMBL" id="CP009379">
    <property type="protein sequence ID" value="AIN96176.1"/>
    <property type="molecule type" value="Genomic_DNA"/>
</dbReference>
<dbReference type="VEuPathDB" id="TriTrypDB:LPAL13_100017800"/>
<organism evidence="3 4">
    <name type="scientific">Leishmania panamensis</name>
    <dbReference type="NCBI Taxonomy" id="5679"/>
    <lineage>
        <taxon>Eukaryota</taxon>
        <taxon>Discoba</taxon>
        <taxon>Euglenozoa</taxon>
        <taxon>Kinetoplastea</taxon>
        <taxon>Metakinetoplastina</taxon>
        <taxon>Trypanosomatida</taxon>
        <taxon>Trypanosomatidae</taxon>
        <taxon>Leishmaniinae</taxon>
        <taxon>Leishmania</taxon>
        <taxon>Leishmania guyanensis species complex</taxon>
    </lineage>
</organism>
<dbReference type="AlphaFoldDB" id="A0A088S419"/>
<dbReference type="RefSeq" id="XP_010696829.1">
    <property type="nucleotide sequence ID" value="XM_010698527.1"/>
</dbReference>
<name>A0A088S419_LEIPA</name>
<dbReference type="PROSITE" id="PS51419">
    <property type="entry name" value="RAB"/>
    <property type="match status" value="1"/>
</dbReference>
<dbReference type="Pfam" id="PF00071">
    <property type="entry name" value="Ras"/>
    <property type="match status" value="1"/>
</dbReference>
<sequence>MMSNPNTPGGDCDYIFKIIVIGDSGVGKSSLTVRLSEDVFYKDYASTIAIDFRMHQMSYMDKRVRLQIWDTAGQERFQSVATAFYRGANGVLLCFDLTHRPSFVHLEQWMDRVRQQALPGIPCLLVGCKSDEARSSRQVTCEEALAWAQQHNMAFIETSAKEKENVQTAFQQITSFIFEDMKERNGKAPGAGDNAAARAQSVHLDRQGSNKKESKCC</sequence>
<dbReference type="SMART" id="SM00174">
    <property type="entry name" value="RHO"/>
    <property type="match status" value="1"/>
</dbReference>
<gene>
    <name evidence="3" type="ORF">LPMP_101070</name>
</gene>
<feature type="region of interest" description="Disordered" evidence="2">
    <location>
        <begin position="184"/>
        <end position="217"/>
    </location>
</feature>
<dbReference type="InterPro" id="IPR027417">
    <property type="entry name" value="P-loop_NTPase"/>
</dbReference>
<dbReference type="SMART" id="SM00173">
    <property type="entry name" value="RAS"/>
    <property type="match status" value="1"/>
</dbReference>
<proteinExistence type="inferred from homology"/>
<feature type="compositionally biased region" description="Low complexity" evidence="2">
    <location>
        <begin position="187"/>
        <end position="199"/>
    </location>
</feature>
<keyword evidence="4" id="KW-1185">Reference proteome</keyword>
<evidence type="ECO:0000313" key="4">
    <source>
        <dbReference type="Proteomes" id="UP000063063"/>
    </source>
</evidence>
<dbReference type="PRINTS" id="PR00449">
    <property type="entry name" value="RASTRNSFRMNG"/>
</dbReference>
<dbReference type="GeneID" id="22572844"/>
<dbReference type="InterPro" id="IPR005225">
    <property type="entry name" value="Small_GTP-bd"/>
</dbReference>
<feature type="compositionally biased region" description="Basic and acidic residues" evidence="2">
    <location>
        <begin position="203"/>
        <end position="217"/>
    </location>
</feature>
<dbReference type="GO" id="GO:0005525">
    <property type="term" value="F:GTP binding"/>
    <property type="evidence" value="ECO:0007669"/>
    <property type="project" value="InterPro"/>
</dbReference>
<reference evidence="3 4" key="1">
    <citation type="journal article" date="2015" name="Sci. Rep.">
        <title>The genome of Leishmania panamensis: insights into genomics of the L. (Viannia) subgenus.</title>
        <authorList>
            <person name="Llanes A."/>
            <person name="Restrepo C.M."/>
            <person name="Vecchio G.D."/>
            <person name="Anguizola F.J."/>
            <person name="Lleonart R."/>
        </authorList>
    </citation>
    <scope>NUCLEOTIDE SEQUENCE [LARGE SCALE GENOMIC DNA]</scope>
    <source>
        <strain evidence="3 4">MHOM/PA/94/PSC-1</strain>
    </source>
</reference>
<evidence type="ECO:0000256" key="1">
    <source>
        <dbReference type="ARBA" id="ARBA00006270"/>
    </source>
</evidence>
<dbReference type="InterPro" id="IPR050209">
    <property type="entry name" value="Rab_GTPases_membrane_traffic"/>
</dbReference>
<dbReference type="SMART" id="SM00175">
    <property type="entry name" value="RAB"/>
    <property type="match status" value="1"/>
</dbReference>
<dbReference type="PANTHER" id="PTHR47979">
    <property type="entry name" value="DRAB11-RELATED"/>
    <property type="match status" value="1"/>
</dbReference>
<accession>A0A088S419</accession>
<dbReference type="CDD" id="cd00154">
    <property type="entry name" value="Rab"/>
    <property type="match status" value="1"/>
</dbReference>
<dbReference type="Gene3D" id="3.40.50.300">
    <property type="entry name" value="P-loop containing nucleotide triphosphate hydrolases"/>
    <property type="match status" value="1"/>
</dbReference>
<dbReference type="SUPFAM" id="SSF52540">
    <property type="entry name" value="P-loop containing nucleoside triphosphate hydrolases"/>
    <property type="match status" value="1"/>
</dbReference>
<evidence type="ECO:0000313" key="3">
    <source>
        <dbReference type="EMBL" id="AIN96176.1"/>
    </source>
</evidence>
<dbReference type="InterPro" id="IPR001806">
    <property type="entry name" value="Small_GTPase"/>
</dbReference>
<dbReference type="PROSITE" id="PS51421">
    <property type="entry name" value="RAS"/>
    <property type="match status" value="1"/>
</dbReference>
<dbReference type="GO" id="GO:0003924">
    <property type="term" value="F:GTPase activity"/>
    <property type="evidence" value="ECO:0007669"/>
    <property type="project" value="InterPro"/>
</dbReference>